<evidence type="ECO:0000313" key="2">
    <source>
        <dbReference type="EMBL" id="EYD76097.1"/>
    </source>
</evidence>
<comment type="caution">
    <text evidence="2">The sequence shown here is derived from an EMBL/GenBank/DDBJ whole genome shotgun (WGS) entry which is preliminary data.</text>
</comment>
<dbReference type="EMBL" id="AOSK01000059">
    <property type="protein sequence ID" value="EYD76097.1"/>
    <property type="molecule type" value="Genomic_DNA"/>
</dbReference>
<reference evidence="2 3" key="1">
    <citation type="submission" date="2013-02" db="EMBL/GenBank/DDBJ databases">
        <authorList>
            <person name="Fiebig A."/>
            <person name="Goeker M."/>
            <person name="Klenk H.-P.P."/>
        </authorList>
    </citation>
    <scope>NUCLEOTIDE SEQUENCE [LARGE SCALE GENOMIC DNA]</scope>
    <source>
        <strain evidence="2 3">DSM 19309</strain>
    </source>
</reference>
<accession>A0A017HNQ4</accession>
<feature type="region of interest" description="Disordered" evidence="1">
    <location>
        <begin position="1"/>
        <end position="84"/>
    </location>
</feature>
<dbReference type="HOGENOM" id="CLU_2525485_0_0_5"/>
<dbReference type="Proteomes" id="UP000019666">
    <property type="component" value="Unassembled WGS sequence"/>
</dbReference>
<evidence type="ECO:0000313" key="3">
    <source>
        <dbReference type="Proteomes" id="UP000019666"/>
    </source>
</evidence>
<dbReference type="AlphaFoldDB" id="A0A017HNQ4"/>
<keyword evidence="3" id="KW-1185">Reference proteome</keyword>
<evidence type="ECO:0000256" key="1">
    <source>
        <dbReference type="SAM" id="MobiDB-lite"/>
    </source>
</evidence>
<feature type="compositionally biased region" description="Low complexity" evidence="1">
    <location>
        <begin position="23"/>
        <end position="33"/>
    </location>
</feature>
<organism evidence="2 3">
    <name type="scientific">Rubellimicrobium mesophilum DSM 19309</name>
    <dbReference type="NCBI Taxonomy" id="442562"/>
    <lineage>
        <taxon>Bacteria</taxon>
        <taxon>Pseudomonadati</taxon>
        <taxon>Pseudomonadota</taxon>
        <taxon>Alphaproteobacteria</taxon>
        <taxon>Rhodobacterales</taxon>
        <taxon>Roseobacteraceae</taxon>
        <taxon>Rubellimicrobium</taxon>
    </lineage>
</organism>
<name>A0A017HNQ4_9RHOB</name>
<sequence length="84" mass="8971">MPQARRPHGNARLRPSGRDGRLGPPTATPGPAASDVAPSRSRWVARPRGSERPFRPRRRPASARPLAPLARPQAEAPIAPDASS</sequence>
<gene>
    <name evidence="2" type="ORF">Rumeso_02286</name>
</gene>
<protein>
    <submittedName>
        <fullName evidence="2">Uncharacterized protein</fullName>
    </submittedName>
</protein>
<proteinExistence type="predicted"/>
<feature type="compositionally biased region" description="Basic residues" evidence="1">
    <location>
        <begin position="1"/>
        <end position="11"/>
    </location>
</feature>
<feature type="compositionally biased region" description="Low complexity" evidence="1">
    <location>
        <begin position="62"/>
        <end position="77"/>
    </location>
</feature>